<name>A0ABR2HF20_9EUKA</name>
<feature type="compositionally biased region" description="Acidic residues" evidence="1">
    <location>
        <begin position="470"/>
        <end position="481"/>
    </location>
</feature>
<keyword evidence="3" id="KW-1185">Reference proteome</keyword>
<dbReference type="InterPro" id="IPR016024">
    <property type="entry name" value="ARM-type_fold"/>
</dbReference>
<accession>A0ABR2HF20</accession>
<gene>
    <name evidence="2" type="ORF">M9Y10_020038</name>
</gene>
<protein>
    <recommendedName>
        <fullName evidence="4">Importin N-terminal domain-containing protein</fullName>
    </recommendedName>
</protein>
<evidence type="ECO:0000313" key="3">
    <source>
        <dbReference type="Proteomes" id="UP001470230"/>
    </source>
</evidence>
<sequence length="1031" mass="120746">MLTPDQIINFLNDQGTLFSSNPELIYIPREQVKATADQMFTLLNNTNSIEVPTVITGLLMNISSFIVPGVPVDTVNQIWLDLENVIQHVSNYVDIYAINEILRTLIILCGSVNPHFLDFLADPSFSLDPIRSYILETLYFYLPVGYLTSNDGRKRFLAESMINSLGVGDIYHRSFIIQIFYAMKLTADQICTLENFPTAFWTVIFNISLEKDDFVKLLRPVNKLKSTCYALFEKENPMIFDILTDFDNRIQNSNDFLPVMLNLFKVFHLFPTNCIINFLQLAFNAFSKFAGEDWNEIKSISHLLDECILEAKFGSNQVDIIYDFSSKLPSCSAKYFIFVHFFEIFNKFENFVHPFIMNLCDGWMKSDTFNPVIFCFCVSKIAYHLSEEKELVEAVIIPSLFNFIENKESTLLNYVSLKALKHLYREDLIKAENFCNTLLEMTVRANHVTLKYFFKFISEIKDHTSKNDDSSDDEEEEEEDEAVKRKLINRQIYDKIENFVRSNVVSNDIDPFLRSYLCDSLIYFLYKNEDNEFIQQCLLVCHQLISDPISIQYPIILTNATQLYLELLRTVKKNFNDQYYQLFHPLYIQILNIVKNYNFNSENTDNNDKIGCTSFLLLSASFCIKNNNYPFEYPADIVLKLLNTNSIYLIEFGLSNAKKLLTSIYIKEKGQINQLFIDILDKVVFHCGMSKNIYIVNSTYSVFNKLLEKIEIDKLNPLFQYFEKMKNYGFQERYKILNGQCLTKLESRYKHFKFFEFVNLLVKNSFQLTSMEIFTLIRWIENSSANLLVDILDVLMTVLRKGQFAKDNNLLDPLWTSLNNKLIELNPTFSKKPEPVISLFNTFIELLTYMNFCNLGTFDSSSLFLRLRYAWKSDPMEIGPIILRIYRLTNNILEFDYSILNSIGDTVIEQDCDWDFPQIVDDIISMHFKLSGLHLFKYTAAEVLFKFYIQRNYMDGDTPYLAKLGFEEKLIEEMGNALIDMYIKDSRIIDYLRTNDAYDDYQIIDTFKLPEDFFKELPQRITKEDRQINIF</sequence>
<dbReference type="SUPFAM" id="SSF48371">
    <property type="entry name" value="ARM repeat"/>
    <property type="match status" value="1"/>
</dbReference>
<dbReference type="Proteomes" id="UP001470230">
    <property type="component" value="Unassembled WGS sequence"/>
</dbReference>
<evidence type="ECO:0008006" key="4">
    <source>
        <dbReference type="Google" id="ProtNLM"/>
    </source>
</evidence>
<reference evidence="2 3" key="1">
    <citation type="submission" date="2024-04" db="EMBL/GenBank/DDBJ databases">
        <title>Tritrichomonas musculus Genome.</title>
        <authorList>
            <person name="Alves-Ferreira E."/>
            <person name="Grigg M."/>
            <person name="Lorenzi H."/>
            <person name="Galac M."/>
        </authorList>
    </citation>
    <scope>NUCLEOTIDE SEQUENCE [LARGE SCALE GENOMIC DNA]</scope>
    <source>
        <strain evidence="2 3">EAF2021</strain>
    </source>
</reference>
<feature type="region of interest" description="Disordered" evidence="1">
    <location>
        <begin position="463"/>
        <end position="482"/>
    </location>
</feature>
<comment type="caution">
    <text evidence="2">The sequence shown here is derived from an EMBL/GenBank/DDBJ whole genome shotgun (WGS) entry which is preliminary data.</text>
</comment>
<evidence type="ECO:0000313" key="2">
    <source>
        <dbReference type="EMBL" id="KAK8846037.1"/>
    </source>
</evidence>
<proteinExistence type="predicted"/>
<dbReference type="EMBL" id="JAPFFF010000029">
    <property type="protein sequence ID" value="KAK8846037.1"/>
    <property type="molecule type" value="Genomic_DNA"/>
</dbReference>
<organism evidence="2 3">
    <name type="scientific">Tritrichomonas musculus</name>
    <dbReference type="NCBI Taxonomy" id="1915356"/>
    <lineage>
        <taxon>Eukaryota</taxon>
        <taxon>Metamonada</taxon>
        <taxon>Parabasalia</taxon>
        <taxon>Tritrichomonadida</taxon>
        <taxon>Tritrichomonadidae</taxon>
        <taxon>Tritrichomonas</taxon>
    </lineage>
</organism>
<evidence type="ECO:0000256" key="1">
    <source>
        <dbReference type="SAM" id="MobiDB-lite"/>
    </source>
</evidence>